<evidence type="ECO:0000256" key="3">
    <source>
        <dbReference type="ARBA" id="ARBA00012756"/>
    </source>
</evidence>
<reference evidence="10 11" key="1">
    <citation type="submission" date="2019-04" db="EMBL/GenBank/DDBJ databases">
        <authorList>
            <person name="Van Vliet M D."/>
        </authorList>
    </citation>
    <scope>NUCLEOTIDE SEQUENCE [LARGE SCALE GENOMIC DNA]</scope>
    <source>
        <strain evidence="10 11">F1</strain>
    </source>
</reference>
<dbReference type="Pfam" id="PF22666">
    <property type="entry name" value="Glyco_hydro_2_N2"/>
    <property type="match status" value="1"/>
</dbReference>
<dbReference type="SUPFAM" id="SSF49303">
    <property type="entry name" value="beta-Galactosidase/glucuronidase domain"/>
    <property type="match status" value="1"/>
</dbReference>
<evidence type="ECO:0000256" key="1">
    <source>
        <dbReference type="ARBA" id="ARBA00001412"/>
    </source>
</evidence>
<dbReference type="Pfam" id="PF02836">
    <property type="entry name" value="Glyco_hydro_2_C"/>
    <property type="match status" value="1"/>
</dbReference>
<proteinExistence type="inferred from homology"/>
<keyword evidence="5" id="KW-0326">Glycosidase</keyword>
<dbReference type="Gene3D" id="2.60.120.430">
    <property type="entry name" value="Galactose-binding lectin"/>
    <property type="match status" value="1"/>
</dbReference>
<dbReference type="SUPFAM" id="SSF49785">
    <property type="entry name" value="Galactose-binding domain-like"/>
    <property type="match status" value="2"/>
</dbReference>
<dbReference type="GO" id="GO:0004565">
    <property type="term" value="F:beta-galactosidase activity"/>
    <property type="evidence" value="ECO:0007669"/>
    <property type="project" value="UniProtKB-EC"/>
</dbReference>
<protein>
    <recommendedName>
        <fullName evidence="3">beta-galactosidase</fullName>
        <ecNumber evidence="3">3.2.1.23</ecNumber>
    </recommendedName>
</protein>
<comment type="catalytic activity">
    <reaction evidence="1">
        <text>Hydrolysis of terminal non-reducing beta-D-galactose residues in beta-D-galactosides.</text>
        <dbReference type="EC" id="3.2.1.23"/>
    </reaction>
</comment>
<evidence type="ECO:0000259" key="7">
    <source>
        <dbReference type="Pfam" id="PF00703"/>
    </source>
</evidence>
<dbReference type="EC" id="3.2.1.23" evidence="3"/>
<dbReference type="Gene3D" id="2.60.120.560">
    <property type="entry name" value="Exo-inulinase, domain 1"/>
    <property type="match status" value="1"/>
</dbReference>
<dbReference type="PROSITE" id="PS51257">
    <property type="entry name" value="PROKAR_LIPOPROTEIN"/>
    <property type="match status" value="1"/>
</dbReference>
<evidence type="ECO:0000256" key="5">
    <source>
        <dbReference type="ARBA" id="ARBA00023295"/>
    </source>
</evidence>
<dbReference type="PANTHER" id="PTHR46323">
    <property type="entry name" value="BETA-GALACTOSIDASE"/>
    <property type="match status" value="1"/>
</dbReference>
<dbReference type="Gene3D" id="2.60.40.10">
    <property type="entry name" value="Immunoglobulins"/>
    <property type="match status" value="1"/>
</dbReference>
<sequence>MFRLNIFFVLGLSGAIACQVGAAPGLLDRSEMKQVGRGNVVWGNASVLVDDAYLVVSEDGLHNVEFSFEGRAPENAGADQVGIWATFRQFDRNHRYVIGLRGAPHSDLYLARYAPDGNDRMLALQPVETVAPGEWAHVKVVAKDAAIKIYLNGMEKISVEDAKAPFKVGNVGIGGGYHLAEYRNIQVHKTGKPGDSEKTEPAFARDAIKINFQPGGLDAPAGWLADSGKPYSKERSYGWVGSVGTRDRKKTGDAFKDTLATIAHDQTEATFKLDLEPGEYLLTLHSGDQHQSVVNVDCSAAIKPICEKTEPGTFVVSCSQIRVDADGLVLEFSRNADGAGTSLNWLVIEPKEQVPDSRWAKGAPVVVMSAEKAALRKQQRVAYRAVKVPAIGNGRSEVSLDGDWLFLPDYEFSNVESPQNNNADDSRWHVMPVPAMWSPYAAWLFGETFPDMPYDKGASDSYYEYRHARVDALTFDWKKTKSAWYRKHIELPEIPQGKCFELCFDAIAKVSHIYVNGTFVGKNLGMFGEIKLDITRHLKAGTNVIAVRVDQEREFDEAQDDDEVIGVAISVELTRKMLSALPYGMTRQDARGIWQPTKLVITDSVRLTDLFIKPQLDGAAVDITLENKGHISETIVPSLKVISESDGSMLVQLDGKPEEVKAGESKVVTLTFTGVHPRLWSPDNPSLYTFTAGLKSENGSADSMSVVSGFKTFETRCNRFYLNGKPYALRGANHCPNMLAPNDGRLADRFLEMMRENNLNATRFHGVPGTAAWMEAADRNGILISYEGTWPWLLHAKGPIPSQESIDIWQDEFARVIKKYRNHPSLMLWTVNNEMKFHIFHRHTPTEKRTAEQYEDVLTRWKHVSNAVKMIREIDPIHPIVADSCYARNYSWTLDQSPEELGIDDGDVDDIHEYINWYHQSFFHLLDKEDPVGLPTRPYIGQEMSTGYYNGDSGHPVRAYLFAHQTPQSWVGQYAYEHQDPSIFMTRHAMLTKELAEYYRRDRREDWAGTLIFGLVTWFRNPWLADEIKPYPVVTDGLRQAMSPVLVSARLTGRNVFAGETFSIPVSIINDAENGQAVPDGTLMWSFVVDGKTMAKGAVATSEVAYYTNKQFDLKLTAPSNIPGGRADAQLRFELVANGKTVSRNHYAMCIGEKGWALEPANSSKGKILVYQPSDAARKLFQTLEVKPDAISTLNGVKLERDDCLLMVGALSDSEVEHFKSLLTAGNGRVVWMHPKAQAKELFPKHISNYRKQDGEVVTMLVAESPVFDGIQVGDLAWMGGPNVARVPVSSFGGYHVDWKNPSLTVLAEEMRAHGYLQNPSDKLKSWVTPLVQIRSDGTAPVLLSEMSAEAALTDPIALRLWANVLKGNF</sequence>
<feature type="domain" description="Beta-mannosidase-like galactose-binding" evidence="9">
    <location>
        <begin position="472"/>
        <end position="562"/>
    </location>
</feature>
<feature type="domain" description="Glycoside hydrolase family 2 immunoglobulin-like beta-sandwich" evidence="7">
    <location>
        <begin position="605"/>
        <end position="710"/>
    </location>
</feature>
<organism evidence="10 11">
    <name type="scientific">Pontiella desulfatans</name>
    <dbReference type="NCBI Taxonomy" id="2750659"/>
    <lineage>
        <taxon>Bacteria</taxon>
        <taxon>Pseudomonadati</taxon>
        <taxon>Kiritimatiellota</taxon>
        <taxon>Kiritimatiellia</taxon>
        <taxon>Kiritimatiellales</taxon>
        <taxon>Pontiellaceae</taxon>
        <taxon>Pontiella</taxon>
    </lineage>
</organism>
<dbReference type="InterPro" id="IPR054593">
    <property type="entry name" value="Beta-mannosidase-like_N2"/>
</dbReference>
<dbReference type="GO" id="GO:0005990">
    <property type="term" value="P:lactose catabolic process"/>
    <property type="evidence" value="ECO:0007669"/>
    <property type="project" value="TreeGrafter"/>
</dbReference>
<keyword evidence="4" id="KW-0378">Hydrolase</keyword>
<name>A0A6C2U081_PONDE</name>
<dbReference type="Gene3D" id="2.60.120.260">
    <property type="entry name" value="Galactose-binding domain-like"/>
    <property type="match status" value="1"/>
</dbReference>
<dbReference type="PANTHER" id="PTHR46323:SF2">
    <property type="entry name" value="BETA-GALACTOSIDASE"/>
    <property type="match status" value="1"/>
</dbReference>
<dbReference type="GO" id="GO:0009341">
    <property type="term" value="C:beta-galactosidase complex"/>
    <property type="evidence" value="ECO:0007669"/>
    <property type="project" value="TreeGrafter"/>
</dbReference>
<dbReference type="InterPro" id="IPR006102">
    <property type="entry name" value="Ig-like_GH2"/>
</dbReference>
<keyword evidence="6" id="KW-0732">Signal</keyword>
<dbReference type="InterPro" id="IPR008979">
    <property type="entry name" value="Galactose-bd-like_sf"/>
</dbReference>
<keyword evidence="11" id="KW-1185">Reference proteome</keyword>
<dbReference type="InterPro" id="IPR006101">
    <property type="entry name" value="Glyco_hydro_2"/>
</dbReference>
<dbReference type="Gene3D" id="3.20.20.80">
    <property type="entry name" value="Glycosidases"/>
    <property type="match status" value="1"/>
</dbReference>
<dbReference type="PRINTS" id="PR00132">
    <property type="entry name" value="GLHYDRLASE2"/>
</dbReference>
<dbReference type="Pfam" id="PF00703">
    <property type="entry name" value="Glyco_hydro_2"/>
    <property type="match status" value="1"/>
</dbReference>
<dbReference type="InterPro" id="IPR050347">
    <property type="entry name" value="Bact_Beta-galactosidase"/>
</dbReference>
<evidence type="ECO:0000259" key="9">
    <source>
        <dbReference type="Pfam" id="PF22666"/>
    </source>
</evidence>
<evidence type="ECO:0000256" key="2">
    <source>
        <dbReference type="ARBA" id="ARBA00007401"/>
    </source>
</evidence>
<evidence type="ECO:0000256" key="4">
    <source>
        <dbReference type="ARBA" id="ARBA00022801"/>
    </source>
</evidence>
<evidence type="ECO:0000313" key="11">
    <source>
        <dbReference type="Proteomes" id="UP000366872"/>
    </source>
</evidence>
<feature type="chain" id="PRO_5025455731" description="beta-galactosidase" evidence="6">
    <location>
        <begin position="23"/>
        <end position="1370"/>
    </location>
</feature>
<dbReference type="InterPro" id="IPR036156">
    <property type="entry name" value="Beta-gal/glucu_dom_sf"/>
</dbReference>
<gene>
    <name evidence="10" type="primary">lacZ_6</name>
    <name evidence="10" type="ORF">PDESU_01370</name>
</gene>
<dbReference type="Proteomes" id="UP000366872">
    <property type="component" value="Unassembled WGS sequence"/>
</dbReference>
<dbReference type="SUPFAM" id="SSF51445">
    <property type="entry name" value="(Trans)glycosidases"/>
    <property type="match status" value="1"/>
</dbReference>
<comment type="similarity">
    <text evidence="2">Belongs to the glycosyl hydrolase 2 family.</text>
</comment>
<feature type="signal peptide" evidence="6">
    <location>
        <begin position="1"/>
        <end position="22"/>
    </location>
</feature>
<dbReference type="InterPro" id="IPR017853">
    <property type="entry name" value="GH"/>
</dbReference>
<dbReference type="InterPro" id="IPR013783">
    <property type="entry name" value="Ig-like_fold"/>
</dbReference>
<accession>A0A6C2U081</accession>
<feature type="domain" description="Glycoside hydrolase family 2 catalytic" evidence="8">
    <location>
        <begin position="717"/>
        <end position="975"/>
    </location>
</feature>
<dbReference type="InterPro" id="IPR006103">
    <property type="entry name" value="Glyco_hydro_2_cat"/>
</dbReference>
<dbReference type="EMBL" id="CAAHFG010000001">
    <property type="protein sequence ID" value="VGO12816.1"/>
    <property type="molecule type" value="Genomic_DNA"/>
</dbReference>
<evidence type="ECO:0000259" key="8">
    <source>
        <dbReference type="Pfam" id="PF02836"/>
    </source>
</evidence>
<evidence type="ECO:0000256" key="6">
    <source>
        <dbReference type="SAM" id="SignalP"/>
    </source>
</evidence>
<evidence type="ECO:0000313" key="10">
    <source>
        <dbReference type="EMBL" id="VGO12816.1"/>
    </source>
</evidence>